<protein>
    <submittedName>
        <fullName evidence="2">Hypothetical_protein</fullName>
    </submittedName>
</protein>
<feature type="compositionally biased region" description="Polar residues" evidence="1">
    <location>
        <begin position="227"/>
        <end position="238"/>
    </location>
</feature>
<feature type="region of interest" description="Disordered" evidence="1">
    <location>
        <begin position="558"/>
        <end position="587"/>
    </location>
</feature>
<organism evidence="2 3">
    <name type="scientific">Leishmania infantum</name>
    <dbReference type="NCBI Taxonomy" id="5671"/>
    <lineage>
        <taxon>Eukaryota</taxon>
        <taxon>Discoba</taxon>
        <taxon>Euglenozoa</taxon>
        <taxon>Kinetoplastea</taxon>
        <taxon>Metakinetoplastina</taxon>
        <taxon>Trypanosomatida</taxon>
        <taxon>Trypanosomatidae</taxon>
        <taxon>Leishmaniinae</taxon>
        <taxon>Leishmania</taxon>
    </lineage>
</organism>
<feature type="compositionally biased region" description="Polar residues" evidence="1">
    <location>
        <begin position="28"/>
        <end position="38"/>
    </location>
</feature>
<feature type="region of interest" description="Disordered" evidence="1">
    <location>
        <begin position="1"/>
        <end position="38"/>
    </location>
</feature>
<reference evidence="2" key="1">
    <citation type="submission" date="2020-06" db="EMBL/GenBank/DDBJ databases">
        <authorList>
            <person name="Gonzalez-de la Fuente S."/>
            <person name="Peiro-Pastor R."/>
            <person name="Rastrojo A."/>
            <person name="Moreno J."/>
            <person name="Carrasco-Ramiro F."/>
            <person name="Requena JM."/>
            <person name="Aguado B."/>
        </authorList>
    </citation>
    <scope>NUCLEOTIDE SEQUENCE</scope>
</reference>
<evidence type="ECO:0000256" key="1">
    <source>
        <dbReference type="SAM" id="MobiDB-lite"/>
    </source>
</evidence>
<name>A0A6L0XL27_LEIIN</name>
<proteinExistence type="predicted"/>
<feature type="region of interest" description="Disordered" evidence="1">
    <location>
        <begin position="225"/>
        <end position="264"/>
    </location>
</feature>
<feature type="region of interest" description="Disordered" evidence="1">
    <location>
        <begin position="88"/>
        <end position="108"/>
    </location>
</feature>
<feature type="compositionally biased region" description="Polar residues" evidence="1">
    <location>
        <begin position="334"/>
        <end position="344"/>
    </location>
</feature>
<accession>A0A6L0XL27</accession>
<feature type="region of interest" description="Disordered" evidence="1">
    <location>
        <begin position="156"/>
        <end position="194"/>
    </location>
</feature>
<feature type="region of interest" description="Disordered" evidence="1">
    <location>
        <begin position="334"/>
        <end position="354"/>
    </location>
</feature>
<dbReference type="OMA" id="ANKKQQW"/>
<evidence type="ECO:0000313" key="3">
    <source>
        <dbReference type="Proteomes" id="UP000255414"/>
    </source>
</evidence>
<dbReference type="EMBL" id="LR812964">
    <property type="protein sequence ID" value="CAC9520502.1"/>
    <property type="molecule type" value="Genomic_DNA"/>
</dbReference>
<feature type="region of interest" description="Disordered" evidence="1">
    <location>
        <begin position="373"/>
        <end position="433"/>
    </location>
</feature>
<dbReference type="Proteomes" id="UP000255414">
    <property type="component" value="Chromosome 31"/>
</dbReference>
<feature type="region of interest" description="Disordered" evidence="1">
    <location>
        <begin position="488"/>
        <end position="530"/>
    </location>
</feature>
<evidence type="ECO:0000313" key="2">
    <source>
        <dbReference type="EMBL" id="CAC9520502.1"/>
    </source>
</evidence>
<feature type="compositionally biased region" description="Polar residues" evidence="1">
    <location>
        <begin position="1"/>
        <end position="16"/>
    </location>
</feature>
<dbReference type="AlphaFoldDB" id="A0A6L0XL27"/>
<sequence length="587" mass="62532">MGCGLSLSTPSTANKKQQWDVAVRPNTAHGSSHHAQASRQLDHCKGLLRAATVYSSPNTSCPAFIERSGSAWSPSFSAQDSLFHQDRLSDGPQSSTPLCRGESPAGMEQVESMQCGALEEHGTVDDFDAIRQQLSMENVSWPYDVSVDAPLHKPVHSTKKEGATLSRPPRMTPGRPPNAVMGAVSTRPPRSVGRTNSIVGRVAAKKAAKVSVSVKQPIPSATVRRASLSTNAGNSQVLAPSVQRMPGGRSRRGSPAAPGRSRRPVVDVFAEEAALPRCTDAGQRWRSGTMPIRHSVSTSSTAAHSVECTTGMPLADEYDLSVMMRAAEAPLTLSRSLSAHSTPSPKGKEAMSTPHSSFLGIVSANSSPFTLSRTSAPLGSAPSPTSPPELSTTESFERISRQSKQSTDSRRDGFARTPPNGPQSRERALVDSEASGTDFQYLCKSDENALYSFYAISHNTMGPFLKSEEGTERCSAHEENHRQLYNNPQASCASHDGGSEQAYVNPSKREDTENAGSDGHGGDEYKAPDSLACKTSADSEILVGHAMRVLGASTAARKERRRTVKIVDHAASPSLATKPPASPILIK</sequence>
<gene>
    <name evidence="2" type="ORF">LINF_310030150</name>
</gene>